<dbReference type="CDD" id="cd00077">
    <property type="entry name" value="HDc"/>
    <property type="match status" value="1"/>
</dbReference>
<feature type="modified residue" description="4-aspartylphosphate" evidence="1">
    <location>
        <position position="57"/>
    </location>
</feature>
<dbReference type="InterPro" id="IPR001789">
    <property type="entry name" value="Sig_transdc_resp-reg_receiver"/>
</dbReference>
<dbReference type="Gene3D" id="1.10.3210.10">
    <property type="entry name" value="Hypothetical protein af1432"/>
    <property type="match status" value="1"/>
</dbReference>
<feature type="domain" description="Response regulatory" evidence="2">
    <location>
        <begin position="9"/>
        <end position="124"/>
    </location>
</feature>
<dbReference type="InterPro" id="IPR037522">
    <property type="entry name" value="HD_GYP_dom"/>
</dbReference>
<evidence type="ECO:0000259" key="3">
    <source>
        <dbReference type="PROSITE" id="PS51832"/>
    </source>
</evidence>
<dbReference type="Pfam" id="PF00072">
    <property type="entry name" value="Response_reg"/>
    <property type="match status" value="1"/>
</dbReference>
<organism evidence="4 5">
    <name type="scientific">Desulfotalea psychrophila (strain LSv54 / DSM 12343)</name>
    <dbReference type="NCBI Taxonomy" id="177439"/>
    <lineage>
        <taxon>Bacteria</taxon>
        <taxon>Pseudomonadati</taxon>
        <taxon>Thermodesulfobacteriota</taxon>
        <taxon>Desulfobulbia</taxon>
        <taxon>Desulfobulbales</taxon>
        <taxon>Desulfocapsaceae</taxon>
        <taxon>Desulfotalea</taxon>
    </lineage>
</organism>
<keyword evidence="1" id="KW-0597">Phosphoprotein</keyword>
<gene>
    <name evidence="4" type="ordered locus">DP2291</name>
</gene>
<keyword evidence="5" id="KW-1185">Reference proteome</keyword>
<sequence length="363" mass="40595">MNMYRQGFTILLVDDEPNNLSLLQQVLADSYNLKFANSGKSALAGAVKHMPDLILLDIMMPEMDGYEVCRLLKKDPLTVNIPVIFVTAKGEIADKKRGFDLGAVDYVTKPIEPPILLARVATHLRLIDRDTAVIEGLLSLMRAAKLKDNETANHTLRVAVITHLLARHLGYDLLLAYRLFLVAPLHDIGKIGVRDEILLFPGNLRENPEMWQEMQAHTLHGADIIGEGIQSPVMIMAYNVARFHHEKLDGSGYPDGLKGDDIPFEALITSVADMIDAMLDPTRPYRQGAIPEEKVRELLAMDRGGKLPGKIIDAVFALWRQIMAVERAFPNDSPVPFNNFSHLSPEDLDRRISMIGEYDRETA</sequence>
<proteinExistence type="predicted"/>
<dbReference type="InterPro" id="IPR003607">
    <property type="entry name" value="HD/PDEase_dom"/>
</dbReference>
<dbReference type="PANTHER" id="PTHR45228">
    <property type="entry name" value="CYCLIC DI-GMP PHOSPHODIESTERASE TM_0186-RELATED"/>
    <property type="match status" value="1"/>
</dbReference>
<dbReference type="PROSITE" id="PS51832">
    <property type="entry name" value="HD_GYP"/>
    <property type="match status" value="1"/>
</dbReference>
<dbReference type="PROSITE" id="PS50110">
    <property type="entry name" value="RESPONSE_REGULATORY"/>
    <property type="match status" value="1"/>
</dbReference>
<dbReference type="Pfam" id="PF13487">
    <property type="entry name" value="HD_5"/>
    <property type="match status" value="1"/>
</dbReference>
<evidence type="ECO:0000256" key="1">
    <source>
        <dbReference type="PROSITE-ProRule" id="PRU00169"/>
    </source>
</evidence>
<dbReference type="SMART" id="SM00471">
    <property type="entry name" value="HDc"/>
    <property type="match status" value="1"/>
</dbReference>
<feature type="domain" description="HD-GYP" evidence="3">
    <location>
        <begin position="129"/>
        <end position="331"/>
    </location>
</feature>
<reference evidence="5" key="1">
    <citation type="journal article" date="2004" name="Environ. Microbiol.">
        <title>The genome of Desulfotalea psychrophila, a sulfate-reducing bacterium from permanently cold Arctic sediments.</title>
        <authorList>
            <person name="Rabus R."/>
            <person name="Ruepp A."/>
            <person name="Frickey T."/>
            <person name="Rattei T."/>
            <person name="Fartmann B."/>
            <person name="Stark M."/>
            <person name="Bauer M."/>
            <person name="Zibat A."/>
            <person name="Lombardot T."/>
            <person name="Becker I."/>
            <person name="Amann J."/>
            <person name="Gellner K."/>
            <person name="Teeling H."/>
            <person name="Leuschner W.D."/>
            <person name="Gloeckner F.-O."/>
            <person name="Lupas A.N."/>
            <person name="Amann R."/>
            <person name="Klenk H.-P."/>
        </authorList>
    </citation>
    <scope>NUCLEOTIDE SEQUENCE [LARGE SCALE GENOMIC DNA]</scope>
    <source>
        <strain evidence="5">DSM 12343 / LSv54</strain>
    </source>
</reference>
<dbReference type="SMART" id="SM00448">
    <property type="entry name" value="REC"/>
    <property type="match status" value="1"/>
</dbReference>
<dbReference type="PANTHER" id="PTHR45228:SF8">
    <property type="entry name" value="TWO-COMPONENT RESPONSE REGULATOR-RELATED"/>
    <property type="match status" value="1"/>
</dbReference>
<dbReference type="Proteomes" id="UP000000602">
    <property type="component" value="Chromosome"/>
</dbReference>
<evidence type="ECO:0000313" key="5">
    <source>
        <dbReference type="Proteomes" id="UP000000602"/>
    </source>
</evidence>
<dbReference type="HOGENOM" id="CLU_000445_92_10_7"/>
<dbReference type="CDD" id="cd19920">
    <property type="entry name" value="REC_PA4781-like"/>
    <property type="match status" value="1"/>
</dbReference>
<dbReference type="KEGG" id="dps:DP2291"/>
<dbReference type="EMBL" id="CR522870">
    <property type="protein sequence ID" value="CAG37020.1"/>
    <property type="molecule type" value="Genomic_DNA"/>
</dbReference>
<dbReference type="GO" id="GO:0000160">
    <property type="term" value="P:phosphorelay signal transduction system"/>
    <property type="evidence" value="ECO:0007669"/>
    <property type="project" value="InterPro"/>
</dbReference>
<dbReference type="Gene3D" id="3.40.50.2300">
    <property type="match status" value="1"/>
</dbReference>
<dbReference type="OrthoDB" id="9764337at2"/>
<accession>Q6AKV5</accession>
<dbReference type="AlphaFoldDB" id="Q6AKV5"/>
<dbReference type="SUPFAM" id="SSF52172">
    <property type="entry name" value="CheY-like"/>
    <property type="match status" value="1"/>
</dbReference>
<evidence type="ECO:0000259" key="2">
    <source>
        <dbReference type="PROSITE" id="PS50110"/>
    </source>
</evidence>
<dbReference type="InterPro" id="IPR052020">
    <property type="entry name" value="Cyclic_di-GMP/3'3'-cGAMP_PDE"/>
</dbReference>
<protein>
    <submittedName>
        <fullName evidence="4">Related to two-component system response regulator (Hybrid family)</fullName>
    </submittedName>
</protein>
<dbReference type="SUPFAM" id="SSF109604">
    <property type="entry name" value="HD-domain/PDEase-like"/>
    <property type="match status" value="1"/>
</dbReference>
<evidence type="ECO:0000313" key="4">
    <source>
        <dbReference type="EMBL" id="CAG37020.1"/>
    </source>
</evidence>
<name>Q6AKV5_DESPS</name>
<dbReference type="STRING" id="177439.DP2291"/>
<dbReference type="eggNOG" id="COG3437">
    <property type="taxonomic scope" value="Bacteria"/>
</dbReference>
<dbReference type="InterPro" id="IPR011006">
    <property type="entry name" value="CheY-like_superfamily"/>
</dbReference>